<dbReference type="CDD" id="cd00118">
    <property type="entry name" value="LysM"/>
    <property type="match status" value="3"/>
</dbReference>
<dbReference type="InterPro" id="IPR018392">
    <property type="entry name" value="LysM"/>
</dbReference>
<dbReference type="InterPro" id="IPR010611">
    <property type="entry name" value="3D_dom"/>
</dbReference>
<dbReference type="EMBL" id="CP003017">
    <property type="protein sequence ID" value="AEN89839.1"/>
    <property type="molecule type" value="Genomic_DNA"/>
</dbReference>
<dbReference type="KEGG" id="bmh:BMWSH_2957"/>
<dbReference type="AlphaFoldDB" id="A0A8D3WZQ3"/>
<feature type="chain" id="PRO_5039312726" evidence="3">
    <location>
        <begin position="22"/>
        <end position="345"/>
    </location>
</feature>
<evidence type="ECO:0000259" key="4">
    <source>
        <dbReference type="PROSITE" id="PS51782"/>
    </source>
</evidence>
<evidence type="ECO:0000313" key="6">
    <source>
        <dbReference type="Proteomes" id="UP000001283"/>
    </source>
</evidence>
<dbReference type="PANTHER" id="PTHR39160">
    <property type="entry name" value="CELL WALL-BINDING PROTEIN YOCH"/>
    <property type="match status" value="1"/>
</dbReference>
<protein>
    <submittedName>
        <fullName evidence="5">3D domain protein</fullName>
    </submittedName>
</protein>
<evidence type="ECO:0000256" key="1">
    <source>
        <dbReference type="ARBA" id="ARBA00022729"/>
    </source>
</evidence>
<dbReference type="GO" id="GO:0009254">
    <property type="term" value="P:peptidoglycan turnover"/>
    <property type="evidence" value="ECO:0007669"/>
    <property type="project" value="InterPro"/>
</dbReference>
<dbReference type="PROSITE" id="PS51782">
    <property type="entry name" value="LYSM"/>
    <property type="match status" value="3"/>
</dbReference>
<dbReference type="SUPFAM" id="SSF50685">
    <property type="entry name" value="Barwin-like endoglucanases"/>
    <property type="match status" value="1"/>
</dbReference>
<proteinExistence type="predicted"/>
<dbReference type="PANTHER" id="PTHR39160:SF6">
    <property type="entry name" value="CELL WALL-BINDING PROTEIN YOCH"/>
    <property type="match status" value="1"/>
</dbReference>
<feature type="region of interest" description="Disordered" evidence="2">
    <location>
        <begin position="71"/>
        <end position="91"/>
    </location>
</feature>
<dbReference type="Gene3D" id="2.40.40.10">
    <property type="entry name" value="RlpA-like domain"/>
    <property type="match status" value="1"/>
</dbReference>
<dbReference type="GO" id="GO:0004553">
    <property type="term" value="F:hydrolase activity, hydrolyzing O-glycosyl compounds"/>
    <property type="evidence" value="ECO:0007669"/>
    <property type="project" value="InterPro"/>
</dbReference>
<name>A0A8D3WZQ3_PRIMW</name>
<sequence>MKKHIFTLGATALVSIGIADAASADTDTHKVKAGETLFSISQQHNVTVEDLKKWNGLSSTLIYANQTLQIGSTSTDSSSSSTPTTTSSNHTYTVKSGDTLYRIAKNNGTSVQQLKEWNNLSSHLIYVNQVLKINGTGTVSSSPSAPVQEKTNGTQASPAPSNSKSYKVQPGDTMWSVAQRHGISISQLKQWNNLSSNTIYINQVLQVGGQAAAQAKPSTPSPAAPSTPSTSAPSTSTPAPAPAQESKSVSKEITVEATAYTAYCAGCSGITATGIDLRSNPNRKVIAVDPRVIPLGSRVYVEGYGEAIAGDTGGAIKGTRVDLFMASQSSALNWGRKTVKLQILD</sequence>
<dbReference type="Proteomes" id="UP000001283">
    <property type="component" value="Chromosome"/>
</dbReference>
<feature type="compositionally biased region" description="Polar residues" evidence="2">
    <location>
        <begin position="137"/>
        <end position="166"/>
    </location>
</feature>
<feature type="domain" description="LysM" evidence="4">
    <location>
        <begin position="90"/>
        <end position="133"/>
    </location>
</feature>
<evidence type="ECO:0000256" key="2">
    <source>
        <dbReference type="SAM" id="MobiDB-lite"/>
    </source>
</evidence>
<accession>A0A8D3WZQ3</accession>
<dbReference type="Pfam" id="PF01476">
    <property type="entry name" value="LysM"/>
    <property type="match status" value="3"/>
</dbReference>
<keyword evidence="1 3" id="KW-0732">Signal</keyword>
<dbReference type="Gene3D" id="3.10.350.10">
    <property type="entry name" value="LysM domain"/>
    <property type="match status" value="3"/>
</dbReference>
<evidence type="ECO:0000256" key="3">
    <source>
        <dbReference type="SAM" id="SignalP"/>
    </source>
</evidence>
<dbReference type="SUPFAM" id="SSF54106">
    <property type="entry name" value="LysM domain"/>
    <property type="match status" value="3"/>
</dbReference>
<dbReference type="InterPro" id="IPR036779">
    <property type="entry name" value="LysM_dom_sf"/>
</dbReference>
<dbReference type="CDD" id="cd22786">
    <property type="entry name" value="DPBB_YuiC-like"/>
    <property type="match status" value="1"/>
</dbReference>
<dbReference type="Pfam" id="PF06725">
    <property type="entry name" value="3D"/>
    <property type="match status" value="1"/>
</dbReference>
<feature type="region of interest" description="Disordered" evidence="2">
    <location>
        <begin position="212"/>
        <end position="250"/>
    </location>
</feature>
<feature type="domain" description="LysM" evidence="4">
    <location>
        <begin position="27"/>
        <end position="70"/>
    </location>
</feature>
<dbReference type="SMART" id="SM00257">
    <property type="entry name" value="LysM"/>
    <property type="match status" value="3"/>
</dbReference>
<organism evidence="5 6">
    <name type="scientific">Priestia megaterium (strain WSH-002)</name>
    <name type="common">Bacillus megaterium</name>
    <dbReference type="NCBI Taxonomy" id="1006007"/>
    <lineage>
        <taxon>Bacteria</taxon>
        <taxon>Bacillati</taxon>
        <taxon>Bacillota</taxon>
        <taxon>Bacilli</taxon>
        <taxon>Bacillales</taxon>
        <taxon>Bacillaceae</taxon>
        <taxon>Priestia</taxon>
    </lineage>
</organism>
<dbReference type="RefSeq" id="WP_014460170.1">
    <property type="nucleotide sequence ID" value="NC_017138.1"/>
</dbReference>
<reference evidence="5 6" key="1">
    <citation type="journal article" date="2011" name="J. Bacteriol.">
        <title>Complete genome sequence of the industrial strain Bacillus megaterium WSH-002.</title>
        <authorList>
            <person name="Liu L."/>
            <person name="Li Y."/>
            <person name="Zhang J."/>
            <person name="Zou W."/>
            <person name="Zhou Z."/>
            <person name="Liu J."/>
            <person name="Li X."/>
            <person name="Wang L."/>
            <person name="Chen J."/>
        </authorList>
    </citation>
    <scope>NUCLEOTIDE SEQUENCE [LARGE SCALE GENOMIC DNA]</scope>
    <source>
        <strain evidence="5 6">WSH-002</strain>
    </source>
</reference>
<feature type="compositionally biased region" description="Low complexity" evidence="2">
    <location>
        <begin position="226"/>
        <end position="244"/>
    </location>
</feature>
<dbReference type="InterPro" id="IPR051933">
    <property type="entry name" value="Resuscitation_pf_RpfB"/>
</dbReference>
<dbReference type="GO" id="GO:0019867">
    <property type="term" value="C:outer membrane"/>
    <property type="evidence" value="ECO:0007669"/>
    <property type="project" value="InterPro"/>
</dbReference>
<feature type="compositionally biased region" description="Low complexity" evidence="2">
    <location>
        <begin position="72"/>
        <end position="91"/>
    </location>
</feature>
<evidence type="ECO:0000313" key="5">
    <source>
        <dbReference type="EMBL" id="AEN89839.1"/>
    </source>
</evidence>
<gene>
    <name evidence="5" type="ORF">BMWSH_2957</name>
</gene>
<feature type="domain" description="LysM" evidence="4">
    <location>
        <begin position="164"/>
        <end position="207"/>
    </location>
</feature>
<feature type="region of interest" description="Disordered" evidence="2">
    <location>
        <begin position="137"/>
        <end position="169"/>
    </location>
</feature>
<dbReference type="InterPro" id="IPR036908">
    <property type="entry name" value="RlpA-like_sf"/>
</dbReference>
<feature type="signal peptide" evidence="3">
    <location>
        <begin position="1"/>
        <end position="21"/>
    </location>
</feature>